<accession>A0A9P8G7U5</accession>
<evidence type="ECO:0000256" key="1">
    <source>
        <dbReference type="SAM" id="MobiDB-lite"/>
    </source>
</evidence>
<evidence type="ECO:0000313" key="2">
    <source>
        <dbReference type="EMBL" id="KAG9991346.1"/>
    </source>
</evidence>
<name>A0A9P8G7U5_AURME</name>
<dbReference type="Proteomes" id="UP000729357">
    <property type="component" value="Unassembled WGS sequence"/>
</dbReference>
<gene>
    <name evidence="2" type="ORF">KCU98_g444</name>
</gene>
<organism evidence="2 3">
    <name type="scientific">Aureobasidium melanogenum</name>
    <name type="common">Aureobasidium pullulans var. melanogenum</name>
    <dbReference type="NCBI Taxonomy" id="46634"/>
    <lineage>
        <taxon>Eukaryota</taxon>
        <taxon>Fungi</taxon>
        <taxon>Dikarya</taxon>
        <taxon>Ascomycota</taxon>
        <taxon>Pezizomycotina</taxon>
        <taxon>Dothideomycetes</taxon>
        <taxon>Dothideomycetidae</taxon>
        <taxon>Dothideales</taxon>
        <taxon>Saccotheciaceae</taxon>
        <taxon>Aureobasidium</taxon>
    </lineage>
</organism>
<proteinExistence type="predicted"/>
<feature type="compositionally biased region" description="Polar residues" evidence="1">
    <location>
        <begin position="153"/>
        <end position="167"/>
    </location>
</feature>
<keyword evidence="3" id="KW-1185">Reference proteome</keyword>
<reference evidence="2" key="2">
    <citation type="submission" date="2021-08" db="EMBL/GenBank/DDBJ databases">
        <authorList>
            <person name="Gostincar C."/>
            <person name="Sun X."/>
            <person name="Song Z."/>
            <person name="Gunde-Cimerman N."/>
        </authorList>
    </citation>
    <scope>NUCLEOTIDE SEQUENCE</scope>
    <source>
        <strain evidence="2">EXF-9298</strain>
    </source>
</reference>
<reference evidence="2" key="1">
    <citation type="journal article" date="2021" name="J Fungi (Basel)">
        <title>Virulence traits and population genomics of the black yeast Aureobasidium melanogenum.</title>
        <authorList>
            <person name="Cernosa A."/>
            <person name="Sun X."/>
            <person name="Gostincar C."/>
            <person name="Fang C."/>
            <person name="Gunde-Cimerman N."/>
            <person name="Song Z."/>
        </authorList>
    </citation>
    <scope>NUCLEOTIDE SEQUENCE</scope>
    <source>
        <strain evidence="2">EXF-9298</strain>
    </source>
</reference>
<protein>
    <submittedName>
        <fullName evidence="2">Uncharacterized protein</fullName>
    </submittedName>
</protein>
<comment type="caution">
    <text evidence="2">The sequence shown here is derived from an EMBL/GenBank/DDBJ whole genome shotgun (WGS) entry which is preliminary data.</text>
</comment>
<dbReference type="EMBL" id="JAHFXS010000003">
    <property type="protein sequence ID" value="KAG9991346.1"/>
    <property type="molecule type" value="Genomic_DNA"/>
</dbReference>
<sequence length="488" mass="52657">MWSHIDCYCRLCAGRNVPSDSPVSPLSPSFHNHIGFDSPPSPLSPTLSFTSDRLPLPSPVSPLLIAAEDWSLSPISPFALEPFSPTDDSSAAPTSPALSVAELSPRDFPSPATPLNTAFVWGLCIIPPIPANFSVFAPIWRDDLSHPFDTSRGEMTSSEAISPTTLPDGTKAISLSAVPPPLPPRPISRRPKRSPLLTSKFSWGSTPTTSPSMSSPDSFRFTGPIYTFGTVAEEVKSRAGSLSFASSDSVSIHTLGVEELPLKFENKPWWENIPEVSPLPSPTLSVHSFSGFSGIHGSPTVPEFAFPAPSPPYSPSVSSFTDEIDIRNVYWTAVTPQTAAEYLAIFGTPVFKDKFAWIRYPIPGPHDLCSYSDDDDDAETAGYDWDNHNPTAFDSTDPFSEVDDAFALYADSISSSYLSSFASSSRSWSFDADEYSGFTESVGVAVTAEAARASYISSFLSRSAIAGVKEFCVEREIGSLDLVIESIF</sequence>
<dbReference type="AlphaFoldDB" id="A0A9P8G7U5"/>
<feature type="non-terminal residue" evidence="2">
    <location>
        <position position="488"/>
    </location>
</feature>
<feature type="region of interest" description="Disordered" evidence="1">
    <location>
        <begin position="150"/>
        <end position="216"/>
    </location>
</feature>
<evidence type="ECO:0000313" key="3">
    <source>
        <dbReference type="Proteomes" id="UP000729357"/>
    </source>
</evidence>
<feature type="compositionally biased region" description="Low complexity" evidence="1">
    <location>
        <begin position="205"/>
        <end position="216"/>
    </location>
</feature>